<dbReference type="OrthoDB" id="2990728at2"/>
<evidence type="ECO:0000256" key="6">
    <source>
        <dbReference type="SAM" id="Phobius"/>
    </source>
</evidence>
<evidence type="ECO:0000313" key="8">
    <source>
        <dbReference type="EMBL" id="MRX71388.1"/>
    </source>
</evidence>
<keyword evidence="1" id="KW-1003">Cell membrane</keyword>
<proteinExistence type="predicted"/>
<feature type="domain" description="Lipopolysaccharide assembly protein A" evidence="7">
    <location>
        <begin position="24"/>
        <end position="84"/>
    </location>
</feature>
<organism evidence="8 9">
    <name type="scientific">Metabacillus lacus</name>
    <dbReference type="NCBI Taxonomy" id="1983721"/>
    <lineage>
        <taxon>Bacteria</taxon>
        <taxon>Bacillati</taxon>
        <taxon>Bacillota</taxon>
        <taxon>Bacilli</taxon>
        <taxon>Bacillales</taxon>
        <taxon>Bacillaceae</taxon>
        <taxon>Metabacillus</taxon>
    </lineage>
</organism>
<evidence type="ECO:0000256" key="3">
    <source>
        <dbReference type="ARBA" id="ARBA00022989"/>
    </source>
</evidence>
<dbReference type="GO" id="GO:0005886">
    <property type="term" value="C:plasma membrane"/>
    <property type="evidence" value="ECO:0007669"/>
    <property type="project" value="InterPro"/>
</dbReference>
<sequence length="110" mass="12673">MKRQWSLLLAIAFTLLVAIFAVINVDPVEVDFLFGRAELPLILVILGSVLMGGLMVGSAGVFKMYNQQRNMKSLQQENSQLKDEKMYLTETEEEKPEQSRFEERRTRYKG</sequence>
<evidence type="ECO:0000256" key="4">
    <source>
        <dbReference type="ARBA" id="ARBA00023136"/>
    </source>
</evidence>
<evidence type="ECO:0000256" key="1">
    <source>
        <dbReference type="ARBA" id="ARBA00022475"/>
    </source>
</evidence>
<feature type="region of interest" description="Disordered" evidence="5">
    <location>
        <begin position="89"/>
        <end position="110"/>
    </location>
</feature>
<dbReference type="EMBL" id="WKKI01000004">
    <property type="protein sequence ID" value="MRX71388.1"/>
    <property type="molecule type" value="Genomic_DNA"/>
</dbReference>
<reference evidence="8 9" key="1">
    <citation type="submission" date="2019-11" db="EMBL/GenBank/DDBJ databases">
        <title>Bacillus lacus genome.</title>
        <authorList>
            <person name="Allen C.J."/>
            <person name="Newman J.D."/>
        </authorList>
    </citation>
    <scope>NUCLEOTIDE SEQUENCE [LARGE SCALE GENOMIC DNA]</scope>
    <source>
        <strain evidence="8 9">KCTC 33946</strain>
    </source>
</reference>
<evidence type="ECO:0000313" key="9">
    <source>
        <dbReference type="Proteomes" id="UP000448867"/>
    </source>
</evidence>
<comment type="caution">
    <text evidence="8">The sequence shown here is derived from an EMBL/GenBank/DDBJ whole genome shotgun (WGS) entry which is preliminary data.</text>
</comment>
<dbReference type="RefSeq" id="WP_154306516.1">
    <property type="nucleotide sequence ID" value="NZ_WKKI01000004.1"/>
</dbReference>
<keyword evidence="4 6" id="KW-0472">Membrane</keyword>
<dbReference type="Proteomes" id="UP000448867">
    <property type="component" value="Unassembled WGS sequence"/>
</dbReference>
<accession>A0A7X2IX10</accession>
<evidence type="ECO:0000259" key="7">
    <source>
        <dbReference type="Pfam" id="PF06305"/>
    </source>
</evidence>
<protein>
    <submittedName>
        <fullName evidence="8">DUF1049 domain-containing protein</fullName>
    </submittedName>
</protein>
<dbReference type="Pfam" id="PF06305">
    <property type="entry name" value="LapA_dom"/>
    <property type="match status" value="1"/>
</dbReference>
<gene>
    <name evidence="8" type="ORF">GJU40_04270</name>
</gene>
<dbReference type="InterPro" id="IPR010445">
    <property type="entry name" value="LapA_dom"/>
</dbReference>
<evidence type="ECO:0000256" key="5">
    <source>
        <dbReference type="SAM" id="MobiDB-lite"/>
    </source>
</evidence>
<keyword evidence="2 6" id="KW-0812">Transmembrane</keyword>
<name>A0A7X2IX10_9BACI</name>
<feature type="transmembrane region" description="Helical" evidence="6">
    <location>
        <begin position="41"/>
        <end position="62"/>
    </location>
</feature>
<dbReference type="AlphaFoldDB" id="A0A7X2IX10"/>
<keyword evidence="3 6" id="KW-1133">Transmembrane helix</keyword>
<feature type="compositionally biased region" description="Basic and acidic residues" evidence="5">
    <location>
        <begin position="96"/>
        <end position="110"/>
    </location>
</feature>
<dbReference type="PANTHER" id="PTHR41335:SF1">
    <property type="entry name" value="MEMBRANE PROTEIN"/>
    <property type="match status" value="1"/>
</dbReference>
<dbReference type="PANTHER" id="PTHR41335">
    <property type="entry name" value="MEMBRANE PROTEIN-RELATED"/>
    <property type="match status" value="1"/>
</dbReference>
<keyword evidence="9" id="KW-1185">Reference proteome</keyword>
<evidence type="ECO:0000256" key="2">
    <source>
        <dbReference type="ARBA" id="ARBA00022692"/>
    </source>
</evidence>